<feature type="non-terminal residue" evidence="1">
    <location>
        <position position="1"/>
    </location>
</feature>
<accession>A0A3L5TSI3</accession>
<gene>
    <name evidence="1" type="ORF">AM593_08610</name>
</gene>
<dbReference type="AlphaFoldDB" id="A0A3L5TSI3"/>
<proteinExistence type="predicted"/>
<keyword evidence="2" id="KW-1185">Reference proteome</keyword>
<evidence type="ECO:0000313" key="1">
    <source>
        <dbReference type="EMBL" id="OPL32899.1"/>
    </source>
</evidence>
<comment type="caution">
    <text evidence="1">The sequence shown here is derived from an EMBL/GenBank/DDBJ whole genome shotgun (WGS) entry which is preliminary data.</text>
</comment>
<dbReference type="Proteomes" id="UP000266721">
    <property type="component" value="Unassembled WGS sequence"/>
</dbReference>
<evidence type="ECO:0000313" key="2">
    <source>
        <dbReference type="Proteomes" id="UP000266721"/>
    </source>
</evidence>
<reference evidence="1 2" key="1">
    <citation type="journal article" date="2016" name="PLoS ONE">
        <title>A First Insight into the Genome of the Filter-Feeder Mussel Mytilus galloprovincialis.</title>
        <authorList>
            <person name="Murgarella M."/>
            <person name="Puiu D."/>
            <person name="Novoa B."/>
            <person name="Figueras A."/>
            <person name="Posada D."/>
            <person name="Canchaya C."/>
        </authorList>
    </citation>
    <scope>NUCLEOTIDE SEQUENCE [LARGE SCALE GENOMIC DNA]</scope>
    <source>
        <tissue evidence="1">Muscle</tissue>
    </source>
</reference>
<organism evidence="1 2">
    <name type="scientific">Mytilus galloprovincialis</name>
    <name type="common">Mediterranean mussel</name>
    <dbReference type="NCBI Taxonomy" id="29158"/>
    <lineage>
        <taxon>Eukaryota</taxon>
        <taxon>Metazoa</taxon>
        <taxon>Spiralia</taxon>
        <taxon>Lophotrochozoa</taxon>
        <taxon>Mollusca</taxon>
        <taxon>Bivalvia</taxon>
        <taxon>Autobranchia</taxon>
        <taxon>Pteriomorphia</taxon>
        <taxon>Mytilida</taxon>
        <taxon>Mytiloidea</taxon>
        <taxon>Mytilidae</taxon>
        <taxon>Mytilinae</taxon>
        <taxon>Mytilus</taxon>
    </lineage>
</organism>
<protein>
    <submittedName>
        <fullName evidence="1">Uncharacterized protein</fullName>
    </submittedName>
</protein>
<dbReference type="EMBL" id="KV586099">
    <property type="protein sequence ID" value="OPL32899.1"/>
    <property type="molecule type" value="Genomic_DNA"/>
</dbReference>
<sequence>MLNVKKLFGTRRFHYKRE</sequence>
<name>A0A3L5TSI3_MYTGA</name>